<dbReference type="Gene3D" id="3.30.70.330">
    <property type="match status" value="3"/>
</dbReference>
<reference evidence="4 5" key="1">
    <citation type="submission" date="2023-03" db="EMBL/GenBank/DDBJ databases">
        <title>Genome sequence of Lichtheimia ornata CBS 291.66.</title>
        <authorList>
            <person name="Mohabir J.T."/>
            <person name="Shea T.P."/>
            <person name="Kurbessoian T."/>
            <person name="Berby B."/>
            <person name="Fontaine J."/>
            <person name="Livny J."/>
            <person name="Gnirke A."/>
            <person name="Stajich J.E."/>
            <person name="Cuomo C.A."/>
        </authorList>
    </citation>
    <scope>NUCLEOTIDE SEQUENCE [LARGE SCALE GENOMIC DNA]</scope>
    <source>
        <strain evidence="4">CBS 291.66</strain>
    </source>
</reference>
<evidence type="ECO:0000313" key="5">
    <source>
        <dbReference type="Proteomes" id="UP001234581"/>
    </source>
</evidence>
<evidence type="ECO:0000259" key="3">
    <source>
        <dbReference type="PROSITE" id="PS50102"/>
    </source>
</evidence>
<comment type="caution">
    <text evidence="4">The sequence shown here is derived from an EMBL/GenBank/DDBJ whole genome shotgun (WGS) entry which is preliminary data.</text>
</comment>
<protein>
    <recommendedName>
        <fullName evidence="3">RRM domain-containing protein</fullName>
    </recommendedName>
</protein>
<proteinExistence type="predicted"/>
<dbReference type="Pfam" id="PF00076">
    <property type="entry name" value="RRM_1"/>
    <property type="match status" value="3"/>
</dbReference>
<dbReference type="PROSITE" id="PS50102">
    <property type="entry name" value="RRM"/>
    <property type="match status" value="3"/>
</dbReference>
<accession>A0AAD7XY45</accession>
<evidence type="ECO:0000256" key="1">
    <source>
        <dbReference type="ARBA" id="ARBA00022884"/>
    </source>
</evidence>
<dbReference type="SMART" id="SM00361">
    <property type="entry name" value="RRM_1"/>
    <property type="match status" value="2"/>
</dbReference>
<dbReference type="AlphaFoldDB" id="A0AAD7XY45"/>
<evidence type="ECO:0000256" key="2">
    <source>
        <dbReference type="PROSITE-ProRule" id="PRU00176"/>
    </source>
</evidence>
<feature type="domain" description="RRM" evidence="3">
    <location>
        <begin position="207"/>
        <end position="279"/>
    </location>
</feature>
<dbReference type="Proteomes" id="UP001234581">
    <property type="component" value="Unassembled WGS sequence"/>
</dbReference>
<dbReference type="SMART" id="SM00360">
    <property type="entry name" value="RRM"/>
    <property type="match status" value="3"/>
</dbReference>
<dbReference type="PANTHER" id="PTHR47640:SF5">
    <property type="entry name" value="RRM DOMAIN-CONTAINING PROTEIN"/>
    <property type="match status" value="1"/>
</dbReference>
<dbReference type="GO" id="GO:0003729">
    <property type="term" value="F:mRNA binding"/>
    <property type="evidence" value="ECO:0007669"/>
    <property type="project" value="InterPro"/>
</dbReference>
<keyword evidence="1 2" id="KW-0694">RNA-binding</keyword>
<feature type="domain" description="RRM" evidence="3">
    <location>
        <begin position="100"/>
        <end position="178"/>
    </location>
</feature>
<dbReference type="GO" id="GO:0005829">
    <property type="term" value="C:cytosol"/>
    <property type="evidence" value="ECO:0007669"/>
    <property type="project" value="TreeGrafter"/>
</dbReference>
<gene>
    <name evidence="4" type="ORF">O0I10_002725</name>
</gene>
<dbReference type="InterPro" id="IPR003954">
    <property type="entry name" value="RRM_euk-type"/>
</dbReference>
<feature type="domain" description="RRM" evidence="3">
    <location>
        <begin position="10"/>
        <end position="90"/>
    </location>
</feature>
<dbReference type="PANTHER" id="PTHR47640">
    <property type="entry name" value="TRNA SELENOCYSTEINE 1-ASSOCIATED PROTEIN 1-RELATED-RELATED"/>
    <property type="match status" value="1"/>
</dbReference>
<sequence length="369" mass="39773">MSNDTAPPSSTIYAGNLDQRVTDTMLHDLFATLGQVNNVKIITSRRQGLNAGVNYGFVDFADAGAAERALNEMNGHKFFDHEIKLNWAQQSKQDTGSEHFHVFVGDLAREINDDMLASAFSNFGTMTEAHVIWDNVSGNSKGYGFVAFRDKTDAEQAIATMNGEYLGSRPIRCNWATQKGQMATPPPLPGQRLPFQTVVNQAPSHVTNVYVGNLSPDTTETDLTCLFEQHGTVQEVKLQSDRGYAFVKLDTHANAASAIVKLQGMMVNGRGLKLSWGKSRSQQQQPGGHVMGGGHHHPHLYAGRAGYNARGFGHPMPSAESALADVTAPNSLASLDPHAGGTLAATSTPVSNNQEEVYEYNGSSGSIPI</sequence>
<dbReference type="InterPro" id="IPR050825">
    <property type="entry name" value="RBM42_RBP45_47-like"/>
</dbReference>
<organism evidence="4 5">
    <name type="scientific">Lichtheimia ornata</name>
    <dbReference type="NCBI Taxonomy" id="688661"/>
    <lineage>
        <taxon>Eukaryota</taxon>
        <taxon>Fungi</taxon>
        <taxon>Fungi incertae sedis</taxon>
        <taxon>Mucoromycota</taxon>
        <taxon>Mucoromycotina</taxon>
        <taxon>Mucoromycetes</taxon>
        <taxon>Mucorales</taxon>
        <taxon>Lichtheimiaceae</taxon>
        <taxon>Lichtheimia</taxon>
    </lineage>
</organism>
<dbReference type="InterPro" id="IPR012677">
    <property type="entry name" value="Nucleotide-bd_a/b_plait_sf"/>
</dbReference>
<name>A0AAD7XY45_9FUNG</name>
<dbReference type="GeneID" id="83210141"/>
<keyword evidence="5" id="KW-1185">Reference proteome</keyword>
<dbReference type="RefSeq" id="XP_058346372.1">
    <property type="nucleotide sequence ID" value="XM_058482805.1"/>
</dbReference>
<dbReference type="SUPFAM" id="SSF54928">
    <property type="entry name" value="RNA-binding domain, RBD"/>
    <property type="match status" value="3"/>
</dbReference>
<dbReference type="InterPro" id="IPR035979">
    <property type="entry name" value="RBD_domain_sf"/>
</dbReference>
<dbReference type="InterPro" id="IPR000504">
    <property type="entry name" value="RRM_dom"/>
</dbReference>
<dbReference type="EMBL" id="JARTCD010000008">
    <property type="protein sequence ID" value="KAJ8661459.1"/>
    <property type="molecule type" value="Genomic_DNA"/>
</dbReference>
<evidence type="ECO:0000313" key="4">
    <source>
        <dbReference type="EMBL" id="KAJ8661459.1"/>
    </source>
</evidence>